<name>A0A559JND3_9BACL</name>
<dbReference type="EMBL" id="VNJJ01000004">
    <property type="protein sequence ID" value="TVY01386.1"/>
    <property type="molecule type" value="Genomic_DNA"/>
</dbReference>
<keyword evidence="2" id="KW-1185">Reference proteome</keyword>
<sequence>MALNIRLITDQDFQEALERQAPLRVFKDDHIIDTGGIIVRYDSETVVVQSGVGDLAYHSRSACEFFELRKR</sequence>
<organism evidence="1 2">
    <name type="scientific">Cohnella terricola</name>
    <dbReference type="NCBI Taxonomy" id="1289167"/>
    <lineage>
        <taxon>Bacteria</taxon>
        <taxon>Bacillati</taxon>
        <taxon>Bacillota</taxon>
        <taxon>Bacilli</taxon>
        <taxon>Bacillales</taxon>
        <taxon>Paenibacillaceae</taxon>
        <taxon>Cohnella</taxon>
    </lineage>
</organism>
<accession>A0A559JND3</accession>
<protein>
    <submittedName>
        <fullName evidence="1">Uncharacterized protein</fullName>
    </submittedName>
</protein>
<dbReference type="OrthoDB" id="2638183at2"/>
<proteinExistence type="predicted"/>
<comment type="caution">
    <text evidence="1">The sequence shown here is derived from an EMBL/GenBank/DDBJ whole genome shotgun (WGS) entry which is preliminary data.</text>
</comment>
<dbReference type="RefSeq" id="WP_144700655.1">
    <property type="nucleotide sequence ID" value="NZ_VNJJ01000004.1"/>
</dbReference>
<gene>
    <name evidence="1" type="ORF">FPZ45_09625</name>
</gene>
<dbReference type="Proteomes" id="UP000316330">
    <property type="component" value="Unassembled WGS sequence"/>
</dbReference>
<dbReference type="AlphaFoldDB" id="A0A559JND3"/>
<evidence type="ECO:0000313" key="2">
    <source>
        <dbReference type="Proteomes" id="UP000316330"/>
    </source>
</evidence>
<evidence type="ECO:0000313" key="1">
    <source>
        <dbReference type="EMBL" id="TVY01386.1"/>
    </source>
</evidence>
<reference evidence="1 2" key="1">
    <citation type="submission" date="2019-07" db="EMBL/GenBank/DDBJ databases">
        <authorList>
            <person name="Kim J."/>
        </authorList>
    </citation>
    <scope>NUCLEOTIDE SEQUENCE [LARGE SCALE GENOMIC DNA]</scope>
    <source>
        <strain evidence="1 2">G13</strain>
    </source>
</reference>